<evidence type="ECO:0000313" key="3">
    <source>
        <dbReference type="EMBL" id="KAF4656134.1"/>
    </source>
</evidence>
<dbReference type="Proteomes" id="UP000591131">
    <property type="component" value="Unassembled WGS sequence"/>
</dbReference>
<keyword evidence="1" id="KW-0175">Coiled coil</keyword>
<feature type="region of interest" description="Disordered" evidence="2">
    <location>
        <begin position="247"/>
        <end position="269"/>
    </location>
</feature>
<evidence type="ECO:0000256" key="2">
    <source>
        <dbReference type="SAM" id="MobiDB-lite"/>
    </source>
</evidence>
<feature type="region of interest" description="Disordered" evidence="2">
    <location>
        <begin position="390"/>
        <end position="425"/>
    </location>
</feature>
<organism evidence="3 4">
    <name type="scientific">Perkinsus chesapeaki</name>
    <name type="common">Clam parasite</name>
    <name type="synonym">Perkinsus andrewsi</name>
    <dbReference type="NCBI Taxonomy" id="330153"/>
    <lineage>
        <taxon>Eukaryota</taxon>
        <taxon>Sar</taxon>
        <taxon>Alveolata</taxon>
        <taxon>Perkinsozoa</taxon>
        <taxon>Perkinsea</taxon>
        <taxon>Perkinsida</taxon>
        <taxon>Perkinsidae</taxon>
        <taxon>Perkinsus</taxon>
    </lineage>
</organism>
<feature type="compositionally biased region" description="Polar residues" evidence="2">
    <location>
        <begin position="247"/>
        <end position="259"/>
    </location>
</feature>
<gene>
    <name evidence="3" type="ORF">FOL47_009123</name>
</gene>
<proteinExistence type="predicted"/>
<evidence type="ECO:0000256" key="1">
    <source>
        <dbReference type="SAM" id="Coils"/>
    </source>
</evidence>
<protein>
    <submittedName>
        <fullName evidence="3">Uncharacterized protein</fullName>
    </submittedName>
</protein>
<comment type="caution">
    <text evidence="3">The sequence shown here is derived from an EMBL/GenBank/DDBJ whole genome shotgun (WGS) entry which is preliminary data.</text>
</comment>
<dbReference type="AlphaFoldDB" id="A0A7J6LAA1"/>
<evidence type="ECO:0000313" key="4">
    <source>
        <dbReference type="Proteomes" id="UP000591131"/>
    </source>
</evidence>
<feature type="compositionally biased region" description="Polar residues" evidence="2">
    <location>
        <begin position="391"/>
        <end position="425"/>
    </location>
</feature>
<keyword evidence="4" id="KW-1185">Reference proteome</keyword>
<dbReference type="EMBL" id="JAAPAO010000616">
    <property type="protein sequence ID" value="KAF4656134.1"/>
    <property type="molecule type" value="Genomic_DNA"/>
</dbReference>
<sequence>MLLSSNGQPFTAFPPPNAQGRPSNGSHNLQQVIRNPVASGGPGKVPKIDLTHRLIFPGCVETPRQPSVGDNTVWAQQARKDATKLQLARLEARVKAEQQASELLFEETESLEEQLRAQQHAADDFTEELGVVEEAARVALSESILLQRKLCEICRHLEVRAAFEESISNAAGAFCKSQFASTKSQFGGPPPSSRSVVHNRWTDNSYPSIDFQSRRSPRDVSGSLDADDEFWASLRHQINIIDHSLGSTGRSVSDSSNRPGPSAAGKGFSSSYASVVREGSSRSVCERKRLPLKCQLQNALESSSIMCARTALLISKLDGWFDDSTEPELGTMLRNESIDLKEPSSAQGVGRNVEGAGLWDFDGNERRVSIAGSATIARDNSPGSIAVRMLSDTSSSSHNRQLIQQLPPLTSVRTPSTGDSSVNSK</sequence>
<feature type="region of interest" description="Disordered" evidence="2">
    <location>
        <begin position="1"/>
        <end position="28"/>
    </location>
</feature>
<accession>A0A7J6LAA1</accession>
<reference evidence="3 4" key="1">
    <citation type="submission" date="2020-04" db="EMBL/GenBank/DDBJ databases">
        <title>Perkinsus chesapeaki whole genome sequence.</title>
        <authorList>
            <person name="Bogema D.R."/>
        </authorList>
    </citation>
    <scope>NUCLEOTIDE SEQUENCE [LARGE SCALE GENOMIC DNA]</scope>
    <source>
        <strain evidence="3">ATCC PRA-425</strain>
    </source>
</reference>
<name>A0A7J6LAA1_PERCH</name>
<dbReference type="OrthoDB" id="10567472at2759"/>
<feature type="coiled-coil region" evidence="1">
    <location>
        <begin position="80"/>
        <end position="128"/>
    </location>
</feature>